<dbReference type="AlphaFoldDB" id="B0XH20"/>
<dbReference type="VEuPathDB" id="VectorBase:CQUJHB009816"/>
<gene>
    <name evidence="3" type="primary">6052717</name>
    <name evidence="2" type="ORF">CpipJ_CPIJ018693</name>
</gene>
<dbReference type="eggNOG" id="ENOG502T8X7">
    <property type="taxonomic scope" value="Eukaryota"/>
</dbReference>
<dbReference type="OrthoDB" id="7728523at2759"/>
<dbReference type="VEuPathDB" id="VectorBase:CPIJ018693"/>
<proteinExistence type="predicted"/>
<accession>B0XH20</accession>
<reference evidence="2" key="1">
    <citation type="submission" date="2007-03" db="EMBL/GenBank/DDBJ databases">
        <title>Annotation of Culex pipiens quinquefasciatus.</title>
        <authorList>
            <consortium name="The Broad Institute Genome Sequencing Platform"/>
            <person name="Atkinson P.W."/>
            <person name="Hemingway J."/>
            <person name="Christensen B.M."/>
            <person name="Higgs S."/>
            <person name="Kodira C."/>
            <person name="Hannick L."/>
            <person name="Megy K."/>
            <person name="O'Leary S."/>
            <person name="Pearson M."/>
            <person name="Haas B.J."/>
            <person name="Mauceli E."/>
            <person name="Wortman J.R."/>
            <person name="Lee N.H."/>
            <person name="Guigo R."/>
            <person name="Stanke M."/>
            <person name="Alvarado L."/>
            <person name="Amedeo P."/>
            <person name="Antoine C.H."/>
            <person name="Arensburger P."/>
            <person name="Bidwell S.L."/>
            <person name="Crawford M."/>
            <person name="Camaro F."/>
            <person name="Devon K."/>
            <person name="Engels R."/>
            <person name="Hammond M."/>
            <person name="Howarth C."/>
            <person name="Koehrsen M."/>
            <person name="Lawson D."/>
            <person name="Montgomery P."/>
            <person name="Nene V."/>
            <person name="Nusbaum C."/>
            <person name="Puiu D."/>
            <person name="Romero-Severson J."/>
            <person name="Severson D.W."/>
            <person name="Shumway M."/>
            <person name="Sisk P."/>
            <person name="Stolte C."/>
            <person name="Zeng Q."/>
            <person name="Eisenstadt E."/>
            <person name="Fraser-Liggett C."/>
            <person name="Strausberg R."/>
            <person name="Galagan J."/>
            <person name="Birren B."/>
            <person name="Collins F.H."/>
        </authorList>
    </citation>
    <scope>NUCLEOTIDE SEQUENCE [LARGE SCALE GENOMIC DNA]</scope>
    <source>
        <strain evidence="2">JHB</strain>
    </source>
</reference>
<sequence length="303" mass="34091">MASKMPNDDSTTPKENDPLKSKRIGKRTAVPKEPDPSSEQNELLNSPEHVGAHLDDRFTRFIRLGGQIHYISKKTRVPRNAIVRAGPSQFQDQTSGQGSEFHAAHIIRVGDISAEIGESYCTFLKKFAGHTQIVPRYANLGIGQDIDKIQSQYLPKLLEVDFDELSEDDDAIIEEIRDAYLSALSKRINREEPESNTSIALSLAYEKIRAWSVDDLYEKQNTNSAIRQAENHPHHPQLNETATDLIRAGTNFTTTVDAGLQTRSYFMVAAYVRFTSPISQEPSENERRVKKQQTPSQQAQLVV</sequence>
<reference evidence="3" key="2">
    <citation type="submission" date="2021-02" db="UniProtKB">
        <authorList>
            <consortium name="EnsemblMetazoa"/>
        </authorList>
    </citation>
    <scope>IDENTIFICATION</scope>
    <source>
        <strain evidence="3">JHB</strain>
    </source>
</reference>
<feature type="region of interest" description="Disordered" evidence="1">
    <location>
        <begin position="1"/>
        <end position="48"/>
    </location>
</feature>
<protein>
    <submittedName>
        <fullName evidence="2 3">Hyp37.3 putative secreted salivary gland protein</fullName>
    </submittedName>
</protein>
<dbReference type="EMBL" id="DS233086">
    <property type="protein sequence ID" value="EDS27988.1"/>
    <property type="molecule type" value="Genomic_DNA"/>
</dbReference>
<organism>
    <name type="scientific">Culex quinquefasciatus</name>
    <name type="common">Southern house mosquito</name>
    <name type="synonym">Culex pungens</name>
    <dbReference type="NCBI Taxonomy" id="7176"/>
    <lineage>
        <taxon>Eukaryota</taxon>
        <taxon>Metazoa</taxon>
        <taxon>Ecdysozoa</taxon>
        <taxon>Arthropoda</taxon>
        <taxon>Hexapoda</taxon>
        <taxon>Insecta</taxon>
        <taxon>Pterygota</taxon>
        <taxon>Neoptera</taxon>
        <taxon>Endopterygota</taxon>
        <taxon>Diptera</taxon>
        <taxon>Nematocera</taxon>
        <taxon>Culicoidea</taxon>
        <taxon>Culicidae</taxon>
        <taxon>Culicinae</taxon>
        <taxon>Culicini</taxon>
        <taxon>Culex</taxon>
        <taxon>Culex</taxon>
    </lineage>
</organism>
<feature type="compositionally biased region" description="Basic and acidic residues" evidence="1">
    <location>
        <begin position="11"/>
        <end position="20"/>
    </location>
</feature>
<feature type="region of interest" description="Disordered" evidence="1">
    <location>
        <begin position="279"/>
        <end position="303"/>
    </location>
</feature>
<evidence type="ECO:0000256" key="1">
    <source>
        <dbReference type="SAM" id="MobiDB-lite"/>
    </source>
</evidence>
<dbReference type="HOGENOM" id="CLU_919057_0_0_1"/>
<evidence type="ECO:0000313" key="3">
    <source>
        <dbReference type="EnsemblMetazoa" id="CPIJ018693-PA"/>
    </source>
</evidence>
<evidence type="ECO:0000313" key="2">
    <source>
        <dbReference type="EMBL" id="EDS27988.1"/>
    </source>
</evidence>
<evidence type="ECO:0000313" key="4">
    <source>
        <dbReference type="Proteomes" id="UP000002320"/>
    </source>
</evidence>
<keyword evidence="4" id="KW-1185">Reference proteome</keyword>
<dbReference type="Proteomes" id="UP000002320">
    <property type="component" value="Unassembled WGS sequence"/>
</dbReference>
<name>B0XH20_CULQU</name>
<feature type="compositionally biased region" description="Polar residues" evidence="1">
    <location>
        <begin position="292"/>
        <end position="303"/>
    </location>
</feature>
<dbReference type="KEGG" id="cqu:CpipJ_CPIJ018693"/>
<dbReference type="STRING" id="7176.B0XH20"/>
<dbReference type="InParanoid" id="B0XH20"/>
<dbReference type="EnsemblMetazoa" id="CPIJ018693-RA">
    <property type="protein sequence ID" value="CPIJ018693-PA"/>
    <property type="gene ID" value="CPIJ018693"/>
</dbReference>